<dbReference type="EMBL" id="CP002051">
    <property type="protein sequence ID" value="ADI32374.1"/>
    <property type="molecule type" value="Genomic_DNA"/>
</dbReference>
<protein>
    <submittedName>
        <fullName evidence="2">Uncharacterized protein</fullName>
    </submittedName>
</protein>
<dbReference type="RefSeq" id="WP_013143572.1">
    <property type="nucleotide sequence ID" value="NC_014205.1"/>
</dbReference>
<dbReference type="AlphaFoldDB" id="D7D9C8"/>
<keyword evidence="3" id="KW-1185">Reference proteome</keyword>
<dbReference type="GeneID" id="9234568"/>
<dbReference type="STRING" id="591019.Shell_1279"/>
<keyword evidence="1" id="KW-0812">Transmembrane</keyword>
<evidence type="ECO:0000256" key="1">
    <source>
        <dbReference type="SAM" id="Phobius"/>
    </source>
</evidence>
<dbReference type="HOGENOM" id="CLU_1100992_0_0_2"/>
<reference evidence="2 3" key="2">
    <citation type="journal article" date="2011" name="Stand. Genomic Sci.">
        <title>Complete genome sequence of Staphylothermus hellenicus P8.</title>
        <authorList>
            <person name="Anderson I."/>
            <person name="Wirth R."/>
            <person name="Lucas S."/>
            <person name="Copeland A."/>
            <person name="Lapidus A."/>
            <person name="Cheng J.F."/>
            <person name="Goodwin L."/>
            <person name="Pitluck S."/>
            <person name="Davenport K."/>
            <person name="Detter J.C."/>
            <person name="Han C."/>
            <person name="Tapia R."/>
            <person name="Land M."/>
            <person name="Hauser L."/>
            <person name="Pati A."/>
            <person name="Mikhailova N."/>
            <person name="Woyke T."/>
            <person name="Klenk H.P."/>
            <person name="Kyrpides N."/>
            <person name="Ivanova N."/>
        </authorList>
    </citation>
    <scope>NUCLEOTIDE SEQUENCE [LARGE SCALE GENOMIC DNA]</scope>
    <source>
        <strain evidence="3">DSM 12710 / JCM 10830 / BK20S6-10-b1 / P8</strain>
    </source>
</reference>
<proteinExistence type="predicted"/>
<dbReference type="eggNOG" id="arCOG12433">
    <property type="taxonomic scope" value="Archaea"/>
</dbReference>
<organism evidence="2 3">
    <name type="scientific">Staphylothermus hellenicus (strain DSM 12710 / JCM 10830 / BK20S6-10-b1 / P8)</name>
    <dbReference type="NCBI Taxonomy" id="591019"/>
    <lineage>
        <taxon>Archaea</taxon>
        <taxon>Thermoproteota</taxon>
        <taxon>Thermoprotei</taxon>
        <taxon>Desulfurococcales</taxon>
        <taxon>Desulfurococcaceae</taxon>
        <taxon>Staphylothermus</taxon>
    </lineage>
</organism>
<dbReference type="Proteomes" id="UP000002573">
    <property type="component" value="Chromosome"/>
</dbReference>
<reference evidence="3" key="1">
    <citation type="submission" date="2010-05" db="EMBL/GenBank/DDBJ databases">
        <title>Complete sequence of Staphylothermus hellenicus DSM 12710.</title>
        <authorList>
            <consortium name="US DOE Joint Genome Institute"/>
            <person name="Lucas S."/>
            <person name="Copeland A."/>
            <person name="Lapidus A."/>
            <person name="Cheng J.-F."/>
            <person name="Bruce D."/>
            <person name="Goodwin L."/>
            <person name="Pitluck S."/>
            <person name="Davenport K."/>
            <person name="Detter J.C."/>
            <person name="Han C."/>
            <person name="Tapia R."/>
            <person name="Larimer F."/>
            <person name="Land M."/>
            <person name="Hauser L."/>
            <person name="Kyrpides N."/>
            <person name="Mikhailova N."/>
            <person name="Anderson I.J."/>
            <person name="Woyke T."/>
        </authorList>
    </citation>
    <scope>NUCLEOTIDE SEQUENCE [LARGE SCALE GENOMIC DNA]</scope>
    <source>
        <strain evidence="3">DSM 12710 / JCM 10830 / BK20S6-10-b1 / P8</strain>
    </source>
</reference>
<dbReference type="OrthoDB" id="373823at2157"/>
<name>D7D9C8_STAHD</name>
<keyword evidence="1" id="KW-1133">Transmembrane helix</keyword>
<dbReference type="KEGG" id="shc:Shell_1279"/>
<accession>D7D9C8</accession>
<keyword evidence="1" id="KW-0472">Membrane</keyword>
<evidence type="ECO:0000313" key="2">
    <source>
        <dbReference type="EMBL" id="ADI32374.1"/>
    </source>
</evidence>
<sequence length="252" mass="28188">MYNRALYSLLIIIGIVFYILGALYVYQLASIVLNNTLPLLEAVSSTRIGFRVESINITRENNESIRVSVKVLVNVTWNETAPIKGPEYEVIWKNKTVGKINIESMNKPLINKVLIIKFSINKHDLGEKLYLSVIMDTGIGKIKIVQEAVNVSSLLGQTKLLIEKIQVEKYRGRNYLVFNVSSTSNIVSAPVKIALMDQDGNVLASKVYDDFYVSPNNKYTVSLDITGIDPGSIRYIEFSVYGNRIALFTLGG</sequence>
<gene>
    <name evidence="2" type="ordered locus">Shell_1279</name>
</gene>
<feature type="transmembrane region" description="Helical" evidence="1">
    <location>
        <begin position="6"/>
        <end position="26"/>
    </location>
</feature>
<evidence type="ECO:0000313" key="3">
    <source>
        <dbReference type="Proteomes" id="UP000002573"/>
    </source>
</evidence>